<organism evidence="1">
    <name type="scientific">viral metagenome</name>
    <dbReference type="NCBI Taxonomy" id="1070528"/>
    <lineage>
        <taxon>unclassified sequences</taxon>
        <taxon>metagenomes</taxon>
        <taxon>organismal metagenomes</taxon>
    </lineage>
</organism>
<name>A0A6M3Y1G1_9ZZZZ</name>
<evidence type="ECO:0000313" key="1">
    <source>
        <dbReference type="EMBL" id="QJI04030.1"/>
    </source>
</evidence>
<reference evidence="1" key="1">
    <citation type="submission" date="2020-03" db="EMBL/GenBank/DDBJ databases">
        <title>The deep terrestrial virosphere.</title>
        <authorList>
            <person name="Holmfeldt K."/>
            <person name="Nilsson E."/>
            <person name="Simone D."/>
            <person name="Lopez-Fernandez M."/>
            <person name="Wu X."/>
            <person name="de Brujin I."/>
            <person name="Lundin D."/>
            <person name="Andersson A."/>
            <person name="Bertilsson S."/>
            <person name="Dopson M."/>
        </authorList>
    </citation>
    <scope>NUCLEOTIDE SEQUENCE</scope>
    <source>
        <strain evidence="1">TM448B05910</strain>
    </source>
</reference>
<protein>
    <submittedName>
        <fullName evidence="1">Uncharacterized protein</fullName>
    </submittedName>
</protein>
<accession>A0A6M3Y1G1</accession>
<sequence length="42" mass="4958">MGEAQYEALYIKAQFRTSFKTCDLEMLLKVMRSELKGENRDL</sequence>
<dbReference type="AlphaFoldDB" id="A0A6M3Y1G1"/>
<gene>
    <name evidence="1" type="ORF">TM448B05910_0009</name>
</gene>
<proteinExistence type="predicted"/>
<dbReference type="EMBL" id="MT145141">
    <property type="protein sequence ID" value="QJI04030.1"/>
    <property type="molecule type" value="Genomic_DNA"/>
</dbReference>